<feature type="region of interest" description="Disordered" evidence="1">
    <location>
        <begin position="151"/>
        <end position="176"/>
    </location>
</feature>
<organism evidence="2 3">
    <name type="scientific">Kwoniella newhampshirensis</name>
    <dbReference type="NCBI Taxonomy" id="1651941"/>
    <lineage>
        <taxon>Eukaryota</taxon>
        <taxon>Fungi</taxon>
        <taxon>Dikarya</taxon>
        <taxon>Basidiomycota</taxon>
        <taxon>Agaricomycotina</taxon>
        <taxon>Tremellomycetes</taxon>
        <taxon>Tremellales</taxon>
        <taxon>Cryptococcaceae</taxon>
        <taxon>Kwoniella</taxon>
    </lineage>
</organism>
<protein>
    <recommendedName>
        <fullName evidence="4">DUF1308 domain-containing protein</fullName>
    </recommendedName>
</protein>
<evidence type="ECO:0000313" key="2">
    <source>
        <dbReference type="EMBL" id="KAK8850513.1"/>
    </source>
</evidence>
<name>A0AAW0YNG3_9TREE</name>
<dbReference type="PANTHER" id="PTHR13379:SF0">
    <property type="entry name" value="UPF0415 PROTEIN C7ORF25"/>
    <property type="match status" value="1"/>
</dbReference>
<evidence type="ECO:0000256" key="1">
    <source>
        <dbReference type="SAM" id="MobiDB-lite"/>
    </source>
</evidence>
<accession>A0AAW0YNG3</accession>
<keyword evidence="3" id="KW-1185">Reference proteome</keyword>
<comment type="caution">
    <text evidence="2">The sequence shown here is derived from an EMBL/GenBank/DDBJ whole genome shotgun (WGS) entry which is preliminary data.</text>
</comment>
<dbReference type="KEGG" id="kne:92181689"/>
<dbReference type="PANTHER" id="PTHR13379">
    <property type="entry name" value="UNCHARACTERIZED DUF1308"/>
    <property type="match status" value="1"/>
</dbReference>
<proteinExistence type="predicted"/>
<sequence>MDEVQRTRTKINDLIRSIRDFITTSSESAIYQSPIIDWHHPDAYRQSSIAGLRKFLSSVEKEAKYIEQLATTAHPPKELTTNAPHLFAVWEEVEHSDWPLICVSQVLDCGDEGQVKVDVVAKGGEEWIKVNTMKVSRLMAEFREQDSYINSDYDSETDIEDSSSQAGPSRHTSRSPLTNFAIDQAASLVRAAEAYPRLPGLPPPKIKYVLNRLEEDPEGGYPDLRIKETFEAIRALGADLVLAGDPRPTPSRFSPPPCRPTRNVLLDLSVVVALCCDSTHQPLPTSSDEVEARFRFLQLSSDGQLSLASHSNVTKDLRDQLNWEMQHPLVQEMQERLGSIKGPVEFWVTEEVKGRLPNIAEIIGGEGERRRARAMLTGDEDFWQGSRWKGNEGILGGMRLNVLDESKLDLNIMDRIERSPFKRRFVQICQTMLDIVDQQEAAASLPPHPFPPITNKMTNVAWKKKGKNKTSFRQPIALSLASKLPSAHTLRTFLAGLRSGMTVLTNNRGAVGKVIREMRVGDGMTYGDDETAAERQVDAVVWVVNPSSLAEWRRKEVEEKNKEVMKEYNTLKGEPSEGSTNAKTIS</sequence>
<dbReference type="AlphaFoldDB" id="A0AAW0YNG3"/>
<gene>
    <name evidence="2" type="ORF">IAR55_004431</name>
</gene>
<dbReference type="EMBL" id="JBCAWK010000008">
    <property type="protein sequence ID" value="KAK8850513.1"/>
    <property type="molecule type" value="Genomic_DNA"/>
</dbReference>
<dbReference type="GeneID" id="92181689"/>
<dbReference type="Proteomes" id="UP001388673">
    <property type="component" value="Unassembled WGS sequence"/>
</dbReference>
<reference evidence="2 3" key="1">
    <citation type="journal article" date="2024" name="bioRxiv">
        <title>Comparative genomics of Cryptococcus and Kwoniella reveals pathogenesis evolution and contrasting karyotype dynamics via intercentromeric recombination or chromosome fusion.</title>
        <authorList>
            <person name="Coelho M.A."/>
            <person name="David-Palma M."/>
            <person name="Shea T."/>
            <person name="Bowers K."/>
            <person name="McGinley-Smith S."/>
            <person name="Mohammad A.W."/>
            <person name="Gnirke A."/>
            <person name="Yurkov A.M."/>
            <person name="Nowrousian M."/>
            <person name="Sun S."/>
            <person name="Cuomo C.A."/>
            <person name="Heitman J."/>
        </authorList>
    </citation>
    <scope>NUCLEOTIDE SEQUENCE [LARGE SCALE GENOMIC DNA]</scope>
    <source>
        <strain evidence="2 3">CBS 13917</strain>
    </source>
</reference>
<evidence type="ECO:0000313" key="3">
    <source>
        <dbReference type="Proteomes" id="UP001388673"/>
    </source>
</evidence>
<dbReference type="RefSeq" id="XP_066801944.1">
    <property type="nucleotide sequence ID" value="XM_066947530.1"/>
</dbReference>
<evidence type="ECO:0008006" key="4">
    <source>
        <dbReference type="Google" id="ProtNLM"/>
    </source>
</evidence>